<evidence type="ECO:0000313" key="3">
    <source>
        <dbReference type="WBParaSite" id="SSTP_0000308300.1"/>
    </source>
</evidence>
<protein>
    <submittedName>
        <fullName evidence="4">Phospholipase A2 domain-containing protein</fullName>
    </submittedName>
</protein>
<name>A0A0K0E0S1_STRER</name>
<dbReference type="Proteomes" id="UP000035681">
    <property type="component" value="Unplaced"/>
</dbReference>
<sequence length="203" mass="23528">MADEKIITQKVLLEEHGALCNVDTICDSLLKQLFELYTSKNIERFKEGVLSLQNLIEKREVGRYEEIEYKQSVLEDLKNKNDQLEVEVQNLKKELKMKDAKYVGVSFTKKDEESISSLIEELRKIKTKKELEMDIERVCEAISFYEGETKRLEKETSSFDKSITAVMDVIGKYDKCVIRTADYLDCVVTKSDTEQPSGFFCPH</sequence>
<keyword evidence="1" id="KW-0175">Coiled coil</keyword>
<evidence type="ECO:0000313" key="2">
    <source>
        <dbReference type="Proteomes" id="UP000035681"/>
    </source>
</evidence>
<feature type="coiled-coil region" evidence="1">
    <location>
        <begin position="128"/>
        <end position="155"/>
    </location>
</feature>
<organism evidence="3">
    <name type="scientific">Strongyloides stercoralis</name>
    <name type="common">Threadworm</name>
    <dbReference type="NCBI Taxonomy" id="6248"/>
    <lineage>
        <taxon>Eukaryota</taxon>
        <taxon>Metazoa</taxon>
        <taxon>Ecdysozoa</taxon>
        <taxon>Nematoda</taxon>
        <taxon>Chromadorea</taxon>
        <taxon>Rhabditida</taxon>
        <taxon>Tylenchina</taxon>
        <taxon>Panagrolaimomorpha</taxon>
        <taxon>Strongyloidoidea</taxon>
        <taxon>Strongyloididae</taxon>
        <taxon>Strongyloides</taxon>
    </lineage>
</organism>
<dbReference type="AlphaFoldDB" id="A0A0K0E0S1"/>
<keyword evidence="2" id="KW-1185">Reference proteome</keyword>
<accession>A0A0K0E0S1</accession>
<evidence type="ECO:0000313" key="4">
    <source>
        <dbReference type="WBParaSite" id="TCONS_00002202.p1"/>
    </source>
</evidence>
<evidence type="ECO:0000256" key="1">
    <source>
        <dbReference type="SAM" id="Coils"/>
    </source>
</evidence>
<dbReference type="WBParaSite" id="SSTP_0000308300.1">
    <property type="protein sequence ID" value="SSTP_0000308300.1"/>
    <property type="gene ID" value="SSTP_0000308300"/>
</dbReference>
<dbReference type="WBParaSite" id="TCONS_00002202.p1">
    <property type="protein sequence ID" value="TCONS_00002202.p1"/>
    <property type="gene ID" value="XLOC_002085"/>
</dbReference>
<proteinExistence type="predicted"/>
<reference evidence="3" key="1">
    <citation type="submission" date="2015-08" db="UniProtKB">
        <authorList>
            <consortium name="WormBaseParasite"/>
        </authorList>
    </citation>
    <scope>IDENTIFICATION</scope>
</reference>
<feature type="coiled-coil region" evidence="1">
    <location>
        <begin position="67"/>
        <end position="101"/>
    </location>
</feature>